<keyword evidence="3" id="KW-1185">Reference proteome</keyword>
<dbReference type="InterPro" id="IPR006881">
    <property type="entry name" value="RepA_C"/>
</dbReference>
<protein>
    <submittedName>
        <fullName evidence="2">Pirin</fullName>
    </submittedName>
</protein>
<gene>
    <name evidence="2" type="ORF">LHA35_23415</name>
</gene>
<organism evidence="2 3">
    <name type="scientific">Roseicella aerolata</name>
    <dbReference type="NCBI Taxonomy" id="2883479"/>
    <lineage>
        <taxon>Bacteria</taxon>
        <taxon>Pseudomonadati</taxon>
        <taxon>Pseudomonadota</taxon>
        <taxon>Alphaproteobacteria</taxon>
        <taxon>Acetobacterales</taxon>
        <taxon>Roseomonadaceae</taxon>
        <taxon>Roseicella</taxon>
    </lineage>
</organism>
<evidence type="ECO:0000313" key="2">
    <source>
        <dbReference type="EMBL" id="MCB4824682.1"/>
    </source>
</evidence>
<dbReference type="EMBL" id="JAJAQI010000049">
    <property type="protein sequence ID" value="MCB4824682.1"/>
    <property type="molecule type" value="Genomic_DNA"/>
</dbReference>
<dbReference type="AlphaFoldDB" id="A0A9X1IHH5"/>
<evidence type="ECO:0000313" key="3">
    <source>
        <dbReference type="Proteomes" id="UP001139311"/>
    </source>
</evidence>
<dbReference type="Pfam" id="PF04796">
    <property type="entry name" value="RepA_C"/>
    <property type="match status" value="1"/>
</dbReference>
<comment type="caution">
    <text evidence="2">The sequence shown here is derived from an EMBL/GenBank/DDBJ whole genome shotgun (WGS) entry which is preliminary data.</text>
</comment>
<accession>A0A9X1IHH5</accession>
<name>A0A9X1IHH5_9PROT</name>
<evidence type="ECO:0000256" key="1">
    <source>
        <dbReference type="SAM" id="MobiDB-lite"/>
    </source>
</evidence>
<reference evidence="2" key="1">
    <citation type="submission" date="2021-10" db="EMBL/GenBank/DDBJ databases">
        <title>Roseicella aerolatum sp. nov., isolated from aerosols of e-waste dismantling site.</title>
        <authorList>
            <person name="Qin T."/>
        </authorList>
    </citation>
    <scope>NUCLEOTIDE SEQUENCE</scope>
    <source>
        <strain evidence="2">GB24</strain>
    </source>
</reference>
<dbReference type="RefSeq" id="WP_226612888.1">
    <property type="nucleotide sequence ID" value="NZ_JAJAQI010000049.1"/>
</dbReference>
<proteinExistence type="predicted"/>
<sequence>MRDSNDTTAWPLSVGAEEALEGRLRSRLEVLGIQQALNLAPTALDRRCVEAIHMVLTDEDGTPNFVHAGFAMTALPHKRIEANEWVRDGADIRLRIDSGKTHDGTMVGVPFGYVARLILLYLQTEAIKTRSREVELGRSMHSWLKAMGLNSGGKGYEAVREQSRRLSLCRLTFYRIGEGGEAVMNGGFVREAILPGRDKDGAQLSLWRETVVLDEVFYESLIRHPLPVRESAIRALSGRSMAIDLYIWLAYRLHHLAKPTRVPWPALYRQFGAGFALQRQFKAHAREALALALSAYPEAQVRVDDEAITLMPSPAPVPERARAPAASAMPKRLPHRR</sequence>
<feature type="region of interest" description="Disordered" evidence="1">
    <location>
        <begin position="313"/>
        <end position="337"/>
    </location>
</feature>
<dbReference type="Proteomes" id="UP001139311">
    <property type="component" value="Unassembled WGS sequence"/>
</dbReference>